<dbReference type="Pfam" id="PF02397">
    <property type="entry name" value="Bac_transf"/>
    <property type="match status" value="1"/>
</dbReference>
<dbReference type="AlphaFoldDB" id="A0A8G1ECH1"/>
<keyword evidence="3" id="KW-0472">Membrane</keyword>
<keyword evidence="3" id="KW-0812">Transmembrane</keyword>
<gene>
    <name evidence="5" type="ORF">JO391_15740</name>
</gene>
<evidence type="ECO:0000256" key="3">
    <source>
        <dbReference type="SAM" id="Phobius"/>
    </source>
</evidence>
<evidence type="ECO:0000256" key="1">
    <source>
        <dbReference type="ARBA" id="ARBA00006464"/>
    </source>
</evidence>
<dbReference type="PANTHER" id="PTHR30576">
    <property type="entry name" value="COLANIC BIOSYNTHESIS UDP-GLUCOSE LIPID CARRIER TRANSFERASE"/>
    <property type="match status" value="1"/>
</dbReference>
<dbReference type="PANTHER" id="PTHR30576:SF20">
    <property type="entry name" value="QUINOVOSAMINEPHOSPHOTRANSFERAE-RELATED"/>
    <property type="match status" value="1"/>
</dbReference>
<dbReference type="KEGG" id="nsm:JO391_15740"/>
<dbReference type="EMBL" id="CP069370">
    <property type="protein sequence ID" value="QYZ69176.1"/>
    <property type="molecule type" value="Genomic_DNA"/>
</dbReference>
<evidence type="ECO:0000313" key="6">
    <source>
        <dbReference type="Proteomes" id="UP000826300"/>
    </source>
</evidence>
<feature type="domain" description="Bacterial sugar transferase" evidence="4">
    <location>
        <begin position="5"/>
        <end position="199"/>
    </location>
</feature>
<dbReference type="GO" id="GO:0000271">
    <property type="term" value="P:polysaccharide biosynthetic process"/>
    <property type="evidence" value="ECO:0007669"/>
    <property type="project" value="UniProtKB-KW"/>
</dbReference>
<dbReference type="Proteomes" id="UP000826300">
    <property type="component" value="Chromosome"/>
</dbReference>
<dbReference type="RefSeq" id="WP_220661396.1">
    <property type="nucleotide sequence ID" value="NZ_CP069370.1"/>
</dbReference>
<comment type="similarity">
    <text evidence="1">Belongs to the bacterial sugar transferase family.</text>
</comment>
<dbReference type="GO" id="GO:0016780">
    <property type="term" value="F:phosphotransferase activity, for other substituted phosphate groups"/>
    <property type="evidence" value="ECO:0007669"/>
    <property type="project" value="TreeGrafter"/>
</dbReference>
<evidence type="ECO:0000259" key="4">
    <source>
        <dbReference type="Pfam" id="PF02397"/>
    </source>
</evidence>
<evidence type="ECO:0000313" key="5">
    <source>
        <dbReference type="EMBL" id="QYZ69176.1"/>
    </source>
</evidence>
<feature type="transmembrane region" description="Helical" evidence="3">
    <location>
        <begin position="7"/>
        <end position="33"/>
    </location>
</feature>
<evidence type="ECO:0000256" key="2">
    <source>
        <dbReference type="ARBA" id="ARBA00023169"/>
    </source>
</evidence>
<protein>
    <submittedName>
        <fullName evidence="5">Sugar transferase</fullName>
    </submittedName>
</protein>
<keyword evidence="6" id="KW-1185">Reference proteome</keyword>
<proteinExistence type="inferred from homology"/>
<keyword evidence="5" id="KW-0808">Transferase</keyword>
<keyword evidence="2" id="KW-0270">Exopolysaccharide synthesis</keyword>
<sequence>MTIQKRLFDLVLGTFLALILAIPFTVLVVILLIREGRPVFYVSERMSAPDRPFRLWKLRTMTFDPDDSGVSGGDKASRITATGRFLRRTRMDEVPQLWNVLRGDMSFVGPRPPLRSYVERFPEIYRNVLRSRPGITGLATLRYHAHEERLIAECRTAAETDAVYARRCVPRKAALDLIYQRHQSLCFDAALIIETATRTFLRRIFANRR</sequence>
<accession>A0A8G1ECH1</accession>
<reference evidence="5" key="1">
    <citation type="submission" date="2021-02" db="EMBL/GenBank/DDBJ databases">
        <title>Rhodobacter shimadae sp. nov., an aerobic anoxygenic phototrophic bacterium isolated from a hot spring.</title>
        <authorList>
            <person name="Muramatsu S."/>
            <person name="Haruta S."/>
            <person name="Hirose S."/>
            <person name="Hanada S."/>
        </authorList>
    </citation>
    <scope>NUCLEOTIDE SEQUENCE</scope>
    <source>
        <strain evidence="5">N10</strain>
    </source>
</reference>
<name>A0A8G1ECH1_9RHOB</name>
<keyword evidence="3" id="KW-1133">Transmembrane helix</keyword>
<dbReference type="InterPro" id="IPR003362">
    <property type="entry name" value="Bact_transf"/>
</dbReference>
<organism evidence="5 6">
    <name type="scientific">Neotabrizicola shimadae</name>
    <dbReference type="NCBI Taxonomy" id="2807096"/>
    <lineage>
        <taxon>Bacteria</taxon>
        <taxon>Pseudomonadati</taxon>
        <taxon>Pseudomonadota</taxon>
        <taxon>Alphaproteobacteria</taxon>
        <taxon>Rhodobacterales</taxon>
        <taxon>Paracoccaceae</taxon>
        <taxon>Neotabrizicola</taxon>
    </lineage>
</organism>